<dbReference type="Gene3D" id="3.50.30.30">
    <property type="match status" value="1"/>
</dbReference>
<keyword evidence="3" id="KW-0812">Transmembrane</keyword>
<keyword evidence="7" id="KW-1185">Reference proteome</keyword>
<keyword evidence="3" id="KW-1133">Transmembrane helix</keyword>
<evidence type="ECO:0000259" key="5">
    <source>
        <dbReference type="Pfam" id="PF04389"/>
    </source>
</evidence>
<name>A0ABX6EWX9_KLUMA</name>
<feature type="region of interest" description="Disordered" evidence="2">
    <location>
        <begin position="295"/>
        <end position="329"/>
    </location>
</feature>
<evidence type="ECO:0000256" key="2">
    <source>
        <dbReference type="SAM" id="MobiDB-lite"/>
    </source>
</evidence>
<evidence type="ECO:0000256" key="3">
    <source>
        <dbReference type="SAM" id="Phobius"/>
    </source>
</evidence>
<sequence length="774" mass="87711">MNTTFDEESQPLVTRPVTRRRDNSVASFLARGRSNTINSLRSGYETVKKHKNEFWLLIIGSLMLYLGFTLAFLPRTSLSRDFRRLYFGKLTKSEAFRIYIESLMKENKCSTHVEQYTSHKHWAGDRFVLDYTVSELSKLGFTPRLEKYHVWLNEPVYTEVTLWDNGNLKYNASMVEDDISISDENTLTEKVMAFHGYSANGTAQSQYIYSNYGTLEDYEQLRLNNIDTRGKIHIIRYGSGVRGISVKNAEDNGALGVILFTDSFDDGLITEKNGYKPFPHGPARHESSIERGSVLIFSDSPGDPSTPGYASKKGSGRKNTSDAVPSIPSVPMSEREIAPILHRLNGKGFEWKNKGNVKGFDYFSGPSEPGIECKVSNHQNYLIKEISNVIVEIPGILKQQEVIIGNHRDAWTTGGAGQPGSGSAILLEIARGFSALHEKGWKPLRTIKLISWDGEEQGMLGSTEYGEDHRDSLQRGTIAYFNLDGGVTGSKLNVKANPLLNELLVLSSKRTLFKEDPETTVYDYWKQSSNVSLEILGAGSDFTVFQNNLGIPSIDFSFERDPKTDAVLPFHSSYDSYEWIQKFVDPDFSLHSTMAAFVGMSILSLTENELVGFKTHEYMVEISKYFKTMYNDISVVFPHDTLIDTLRKNLADLLELLTTHTSIDFDAMVDNIKQQTEQDYPWWKWNKKLEILTRLISANSKLRKLDRYFITERGIKGRPFMKHSIFAPNRVTGYQGDVLPGLHEAILSKDRQECIFWLETLITQLDKVVSLLTI</sequence>
<evidence type="ECO:0000259" key="4">
    <source>
        <dbReference type="Pfam" id="PF04253"/>
    </source>
</evidence>
<feature type="transmembrane region" description="Helical" evidence="3">
    <location>
        <begin position="54"/>
        <end position="73"/>
    </location>
</feature>
<protein>
    <submittedName>
        <fullName evidence="6">Vacuolar protein sorting-associated protein 70</fullName>
    </submittedName>
</protein>
<dbReference type="SUPFAM" id="SSF53187">
    <property type="entry name" value="Zn-dependent exopeptidases"/>
    <property type="match status" value="1"/>
</dbReference>
<dbReference type="Pfam" id="PF04253">
    <property type="entry name" value="TFR_dimer"/>
    <property type="match status" value="1"/>
</dbReference>
<gene>
    <name evidence="6" type="primary">VPS70</name>
    <name evidence="6" type="ORF">FIM1_2977</name>
</gene>
<dbReference type="PANTHER" id="PTHR10404">
    <property type="entry name" value="N-ACETYLATED-ALPHA-LINKED ACIDIC DIPEPTIDASE"/>
    <property type="match status" value="1"/>
</dbReference>
<organism evidence="6 7">
    <name type="scientific">Kluyveromyces marxianus</name>
    <name type="common">Yeast</name>
    <name type="synonym">Candida kefyr</name>
    <dbReference type="NCBI Taxonomy" id="4911"/>
    <lineage>
        <taxon>Eukaryota</taxon>
        <taxon>Fungi</taxon>
        <taxon>Dikarya</taxon>
        <taxon>Ascomycota</taxon>
        <taxon>Saccharomycotina</taxon>
        <taxon>Saccharomycetes</taxon>
        <taxon>Saccharomycetales</taxon>
        <taxon>Saccharomycetaceae</taxon>
        <taxon>Kluyveromyces</taxon>
    </lineage>
</organism>
<keyword evidence="3" id="KW-0472">Membrane</keyword>
<evidence type="ECO:0000256" key="1">
    <source>
        <dbReference type="ARBA" id="ARBA00005634"/>
    </source>
</evidence>
<reference evidence="6 7" key="2">
    <citation type="submission" date="2019-11" db="EMBL/GenBank/DDBJ databases">
        <authorList>
            <person name="Lu H."/>
        </authorList>
    </citation>
    <scope>NUCLEOTIDE SEQUENCE [LARGE SCALE GENOMIC DNA]</scope>
    <source>
        <strain evidence="6 7">FIM1</strain>
    </source>
</reference>
<comment type="similarity">
    <text evidence="1">Belongs to the peptidase M28 family. M28B subfamily.</text>
</comment>
<evidence type="ECO:0000313" key="6">
    <source>
        <dbReference type="EMBL" id="QGN16272.1"/>
    </source>
</evidence>
<dbReference type="InterPro" id="IPR036757">
    <property type="entry name" value="TFR-like_dimer_dom_sf"/>
</dbReference>
<dbReference type="Gene3D" id="3.40.630.10">
    <property type="entry name" value="Zn peptidases"/>
    <property type="match status" value="1"/>
</dbReference>
<dbReference type="SUPFAM" id="SSF52025">
    <property type="entry name" value="PA domain"/>
    <property type="match status" value="1"/>
</dbReference>
<dbReference type="Proteomes" id="UP000422736">
    <property type="component" value="Chromosome 4"/>
</dbReference>
<dbReference type="CDD" id="cd03874">
    <property type="entry name" value="M28_PMSA_TfR_like"/>
    <property type="match status" value="1"/>
</dbReference>
<dbReference type="Pfam" id="PF04389">
    <property type="entry name" value="Peptidase_M28"/>
    <property type="match status" value="1"/>
</dbReference>
<dbReference type="PANTHER" id="PTHR10404:SF46">
    <property type="entry name" value="VACUOLAR PROTEIN SORTING-ASSOCIATED PROTEIN 70"/>
    <property type="match status" value="1"/>
</dbReference>
<feature type="domain" description="Peptidase M28" evidence="5">
    <location>
        <begin position="388"/>
        <end position="581"/>
    </location>
</feature>
<dbReference type="InterPro" id="IPR046450">
    <property type="entry name" value="PA_dom_sf"/>
</dbReference>
<dbReference type="InterPro" id="IPR039373">
    <property type="entry name" value="Peptidase_M28B"/>
</dbReference>
<dbReference type="InterPro" id="IPR007484">
    <property type="entry name" value="Peptidase_M28"/>
</dbReference>
<dbReference type="InterPro" id="IPR007365">
    <property type="entry name" value="TFR-like_dimer_dom"/>
</dbReference>
<dbReference type="Gene3D" id="1.20.930.40">
    <property type="entry name" value="Transferrin receptor-like, dimerisation domain"/>
    <property type="match status" value="1"/>
</dbReference>
<proteinExistence type="inferred from homology"/>
<dbReference type="SUPFAM" id="SSF47672">
    <property type="entry name" value="Transferrin receptor-like dimerisation domain"/>
    <property type="match status" value="1"/>
</dbReference>
<feature type="domain" description="Transferrin receptor-like dimerisation" evidence="4">
    <location>
        <begin position="662"/>
        <end position="772"/>
    </location>
</feature>
<evidence type="ECO:0000313" key="7">
    <source>
        <dbReference type="Proteomes" id="UP000422736"/>
    </source>
</evidence>
<reference evidence="6 7" key="1">
    <citation type="submission" date="2016-03" db="EMBL/GenBank/DDBJ databases">
        <title>How can Kluyveromyces marxianus grow so fast - potential evolutionary course in Saccharomyces Complex revealed by comparative genomics.</title>
        <authorList>
            <person name="Mo W."/>
            <person name="Lu W."/>
            <person name="Yang X."/>
            <person name="Qi J."/>
            <person name="Lv H."/>
        </authorList>
    </citation>
    <scope>NUCLEOTIDE SEQUENCE [LARGE SCALE GENOMIC DNA]</scope>
    <source>
        <strain evidence="6 7">FIM1</strain>
    </source>
</reference>
<dbReference type="EMBL" id="CP015057">
    <property type="protein sequence ID" value="QGN16272.1"/>
    <property type="molecule type" value="Genomic_DNA"/>
</dbReference>
<accession>A0ABX6EWX9</accession>
<dbReference type="CDD" id="cd02121">
    <property type="entry name" value="PA_GCPII_like"/>
    <property type="match status" value="1"/>
</dbReference>